<dbReference type="InterPro" id="IPR019734">
    <property type="entry name" value="TPR_rpt"/>
</dbReference>
<dbReference type="SUPFAM" id="SSF52540">
    <property type="entry name" value="P-loop containing nucleoside triphosphate hydrolases"/>
    <property type="match status" value="1"/>
</dbReference>
<dbReference type="InterPro" id="IPR027417">
    <property type="entry name" value="P-loop_NTPase"/>
</dbReference>
<evidence type="ECO:0000313" key="2">
    <source>
        <dbReference type="Proteomes" id="UP000219338"/>
    </source>
</evidence>
<dbReference type="PANTHER" id="PTHR46082">
    <property type="entry name" value="ATP/GTP-BINDING PROTEIN-RELATED"/>
    <property type="match status" value="1"/>
</dbReference>
<name>A0A284SCT5_ARMOS</name>
<dbReference type="InterPro" id="IPR011990">
    <property type="entry name" value="TPR-like_helical_dom_sf"/>
</dbReference>
<accession>A0A284SCT5</accession>
<protein>
    <submittedName>
        <fullName evidence="1">Uncharacterized protein</fullName>
    </submittedName>
</protein>
<proteinExistence type="predicted"/>
<dbReference type="Pfam" id="PF13424">
    <property type="entry name" value="TPR_12"/>
    <property type="match status" value="2"/>
</dbReference>
<organism evidence="1 2">
    <name type="scientific">Armillaria ostoyae</name>
    <name type="common">Armillaria root rot fungus</name>
    <dbReference type="NCBI Taxonomy" id="47428"/>
    <lineage>
        <taxon>Eukaryota</taxon>
        <taxon>Fungi</taxon>
        <taxon>Dikarya</taxon>
        <taxon>Basidiomycota</taxon>
        <taxon>Agaricomycotina</taxon>
        <taxon>Agaricomycetes</taxon>
        <taxon>Agaricomycetidae</taxon>
        <taxon>Agaricales</taxon>
        <taxon>Marasmiineae</taxon>
        <taxon>Physalacriaceae</taxon>
        <taxon>Armillaria</taxon>
    </lineage>
</organism>
<sequence length="799" mass="91189">MGLKVIVHNIKADDSAHQSPLLVFENADPSLELDQYLPYSLHNPILVTSTNQAVSRFASPACKFELPDPMDQWAANSFCQSIERAFAPLLHVVTIVARGGTGKTQLVLRFVSENLFRFMHVWFFDATSDAALAADFKKLGKAAGIGELVNDVQNFLERMQEDWLFIFDNADDPKVELSKYILQCNHGNIIITSHLTEVNQMASSNAHLDFSDLKQSEAVNLLLKHACQDLDNSNQQHASDIVDVLGCQALAVATAGAYIASNSTCTLSNYLSRFNQKRIELLNYKMRSLDDYQKTVFSAFHFSFDQLSSSTKLFMQICAFFHHTDIPVELFYRAAAFTGDDIESGEEKHPAVEELKHFLSLFTHDGLWDDTIDELNHLSLTIYDTSAKALSFHSIIHMCVQETIFDKNRVYHITQLLLARATPHDITDADYQFRQQLIAHADCIHQNKDSTFLVYNSLGKIFNDAGIWMKVESIWQKALVYCKCYFRKHHQNTLLSMNNLALIYKELGQLKEAEMLQTETLKLYREVLGEHHPNTLKSMNNLALIYVELGQLEKAEMLQTETLKLHREVLGECHPDILTCMNNLVLIYKELGQLEEAERLQTKTLKLCREVLGERHSSTLLFMNNLAFIYEELGQLEKAEMLQTETLKLHREVLGEHHSDILLSMNNLALTYKELGQEVLGKHHPDTLRSMGNLAWTYKNLGQLEEAEVLEKKTLKLCKEVLGECHPQTLRSMGNLTWTYRKLERLEETEALEKETLKIHKEVLGEHHSDTLIFISNLALTYKKLGPLKEAELLEKATL</sequence>
<dbReference type="OMA" id="MQTIEIR"/>
<dbReference type="Gene3D" id="3.40.50.300">
    <property type="entry name" value="P-loop containing nucleotide triphosphate hydrolases"/>
    <property type="match status" value="1"/>
</dbReference>
<dbReference type="Gene3D" id="1.25.40.10">
    <property type="entry name" value="Tetratricopeptide repeat domain"/>
    <property type="match status" value="3"/>
</dbReference>
<dbReference type="Proteomes" id="UP000219338">
    <property type="component" value="Unassembled WGS sequence"/>
</dbReference>
<reference evidence="2" key="1">
    <citation type="journal article" date="2017" name="Nat. Ecol. Evol.">
        <title>Genome expansion and lineage-specific genetic innovations in the forest pathogenic fungi Armillaria.</title>
        <authorList>
            <person name="Sipos G."/>
            <person name="Prasanna A.N."/>
            <person name="Walter M.C."/>
            <person name="O'Connor E."/>
            <person name="Balint B."/>
            <person name="Krizsan K."/>
            <person name="Kiss B."/>
            <person name="Hess J."/>
            <person name="Varga T."/>
            <person name="Slot J."/>
            <person name="Riley R."/>
            <person name="Boka B."/>
            <person name="Rigling D."/>
            <person name="Barry K."/>
            <person name="Lee J."/>
            <person name="Mihaltcheva S."/>
            <person name="LaButti K."/>
            <person name="Lipzen A."/>
            <person name="Waldron R."/>
            <person name="Moloney N.M."/>
            <person name="Sperisen C."/>
            <person name="Kredics L."/>
            <person name="Vagvoelgyi C."/>
            <person name="Patrignani A."/>
            <person name="Fitzpatrick D."/>
            <person name="Nagy I."/>
            <person name="Doyle S."/>
            <person name="Anderson J.B."/>
            <person name="Grigoriev I.V."/>
            <person name="Gueldener U."/>
            <person name="Muensterkoetter M."/>
            <person name="Nagy L.G."/>
        </authorList>
    </citation>
    <scope>NUCLEOTIDE SEQUENCE [LARGE SCALE GENOMIC DNA]</scope>
    <source>
        <strain evidence="2">C18/9</strain>
    </source>
</reference>
<keyword evidence="2" id="KW-1185">Reference proteome</keyword>
<dbReference type="AlphaFoldDB" id="A0A284SCT5"/>
<dbReference type="STRING" id="47428.A0A284SCT5"/>
<evidence type="ECO:0000313" key="1">
    <source>
        <dbReference type="EMBL" id="SJL18810.1"/>
    </source>
</evidence>
<dbReference type="PANTHER" id="PTHR46082:SF6">
    <property type="entry name" value="AAA+ ATPASE DOMAIN-CONTAINING PROTEIN-RELATED"/>
    <property type="match status" value="1"/>
</dbReference>
<dbReference type="OrthoDB" id="1658288at2759"/>
<dbReference type="InterPro" id="IPR053137">
    <property type="entry name" value="NLR-like"/>
</dbReference>
<dbReference type="Pfam" id="PF13374">
    <property type="entry name" value="TPR_10"/>
    <property type="match status" value="3"/>
</dbReference>
<gene>
    <name evidence="1" type="ORF">ARMOST_22411</name>
</gene>
<dbReference type="EMBL" id="FUEG01000070">
    <property type="protein sequence ID" value="SJL18810.1"/>
    <property type="molecule type" value="Genomic_DNA"/>
</dbReference>
<dbReference type="SUPFAM" id="SSF48452">
    <property type="entry name" value="TPR-like"/>
    <property type="match status" value="2"/>
</dbReference>
<dbReference type="SMART" id="SM00028">
    <property type="entry name" value="TPR"/>
    <property type="match status" value="5"/>
</dbReference>